<evidence type="ECO:0000313" key="3">
    <source>
        <dbReference type="Proteomes" id="UP000215459"/>
    </source>
</evidence>
<proteinExistence type="predicted"/>
<reference evidence="2 3" key="1">
    <citation type="submission" date="2017-07" db="EMBL/GenBank/DDBJ databases">
        <title>The genome sequence of Paludifilum halophilum highlights mechanisms for microbial adaptation to high salt environemnts.</title>
        <authorList>
            <person name="Belbahri L."/>
        </authorList>
    </citation>
    <scope>NUCLEOTIDE SEQUENCE [LARGE SCALE GENOMIC DNA]</scope>
    <source>
        <strain evidence="2 3">DSM 102817</strain>
    </source>
</reference>
<dbReference type="Pfam" id="PF04294">
    <property type="entry name" value="VanW"/>
    <property type="match status" value="1"/>
</dbReference>
<dbReference type="InterPro" id="IPR007391">
    <property type="entry name" value="Vancomycin_resist_VanW"/>
</dbReference>
<dbReference type="Proteomes" id="UP000215459">
    <property type="component" value="Unassembled WGS sequence"/>
</dbReference>
<name>A0A235B6D8_9BACL</name>
<dbReference type="PANTHER" id="PTHR35788">
    <property type="entry name" value="EXPORTED PROTEIN-RELATED"/>
    <property type="match status" value="1"/>
</dbReference>
<dbReference type="InterPro" id="IPR052913">
    <property type="entry name" value="Glycopeptide_resist_protein"/>
</dbReference>
<sequence length="245" mass="27703">MLKRIREKRLAAYTTRYNPGNRNRTHNLLLSTEALDHHVVGVGETFSFNQVVGKRTRSRGYRPATVIVRGEYTEGIGGGICQTSSTLFNSVERTGLRILQRVSHSKEVTYVPAGKDATVSWGGPDFRFQNQLNRPILITAQAKHGLLTVEIYASDEIEYQPKSTPDAPSGDPETETVPRPEERQPINERAREYKRDPLPPSETPDTAESDSERADSPASFFMETSRAFLIFTWNRFSKEVMKRAE</sequence>
<organism evidence="2 3">
    <name type="scientific">Paludifilum halophilum</name>
    <dbReference type="NCBI Taxonomy" id="1642702"/>
    <lineage>
        <taxon>Bacteria</taxon>
        <taxon>Bacillati</taxon>
        <taxon>Bacillota</taxon>
        <taxon>Bacilli</taxon>
        <taxon>Bacillales</taxon>
        <taxon>Thermoactinomycetaceae</taxon>
        <taxon>Paludifilum</taxon>
    </lineage>
</organism>
<comment type="caution">
    <text evidence="2">The sequence shown here is derived from an EMBL/GenBank/DDBJ whole genome shotgun (WGS) entry which is preliminary data.</text>
</comment>
<dbReference type="PANTHER" id="PTHR35788:SF1">
    <property type="entry name" value="EXPORTED PROTEIN"/>
    <property type="match status" value="1"/>
</dbReference>
<dbReference type="EMBL" id="NOWF01000005">
    <property type="protein sequence ID" value="OYD07868.1"/>
    <property type="molecule type" value="Genomic_DNA"/>
</dbReference>
<keyword evidence="3" id="KW-1185">Reference proteome</keyword>
<feature type="region of interest" description="Disordered" evidence="1">
    <location>
        <begin position="159"/>
        <end position="218"/>
    </location>
</feature>
<gene>
    <name evidence="2" type="ORF">CHM34_10000</name>
</gene>
<feature type="compositionally biased region" description="Basic and acidic residues" evidence="1">
    <location>
        <begin position="176"/>
        <end position="197"/>
    </location>
</feature>
<dbReference type="AlphaFoldDB" id="A0A235B6D8"/>
<accession>A0A235B6D8</accession>
<evidence type="ECO:0000313" key="2">
    <source>
        <dbReference type="EMBL" id="OYD07868.1"/>
    </source>
</evidence>
<dbReference type="OrthoDB" id="9813301at2"/>
<evidence type="ECO:0008006" key="4">
    <source>
        <dbReference type="Google" id="ProtNLM"/>
    </source>
</evidence>
<protein>
    <recommendedName>
        <fullName evidence="4">Vanomycin resistance protein VanB</fullName>
    </recommendedName>
</protein>
<evidence type="ECO:0000256" key="1">
    <source>
        <dbReference type="SAM" id="MobiDB-lite"/>
    </source>
</evidence>